<organism evidence="7 8">
    <name type="scientific">Coniochaeta ligniaria NRRL 30616</name>
    <dbReference type="NCBI Taxonomy" id="1408157"/>
    <lineage>
        <taxon>Eukaryota</taxon>
        <taxon>Fungi</taxon>
        <taxon>Dikarya</taxon>
        <taxon>Ascomycota</taxon>
        <taxon>Pezizomycotina</taxon>
        <taxon>Sordariomycetes</taxon>
        <taxon>Sordariomycetidae</taxon>
        <taxon>Coniochaetales</taxon>
        <taxon>Coniochaetaceae</taxon>
        <taxon>Coniochaeta</taxon>
    </lineage>
</organism>
<dbReference type="SUPFAM" id="SSF51905">
    <property type="entry name" value="FAD/NAD(P)-binding domain"/>
    <property type="match status" value="1"/>
</dbReference>
<dbReference type="GO" id="GO:0051698">
    <property type="term" value="F:saccharopine oxidase activity"/>
    <property type="evidence" value="ECO:0007669"/>
    <property type="project" value="TreeGrafter"/>
</dbReference>
<evidence type="ECO:0000256" key="3">
    <source>
        <dbReference type="ARBA" id="ARBA00022630"/>
    </source>
</evidence>
<keyword evidence="5" id="KW-0560">Oxidoreductase</keyword>
<evidence type="ECO:0000256" key="2">
    <source>
        <dbReference type="ARBA" id="ARBA00010989"/>
    </source>
</evidence>
<keyword evidence="4" id="KW-0274">FAD</keyword>
<evidence type="ECO:0000259" key="6">
    <source>
        <dbReference type="Pfam" id="PF01266"/>
    </source>
</evidence>
<dbReference type="STRING" id="1408157.A0A1J7JSW2"/>
<protein>
    <submittedName>
        <fullName evidence="7">FAD dependent oxidoreductase</fullName>
    </submittedName>
</protein>
<sequence length="436" mass="47929">MTTNPPPSYLILGSGVFGASTALHLILTHPDAAVTLVDRDAHDAPTRVAASWDWNKVVRADYSDILYTKLALEAQDLWRTDAIWKPFYHESGVVWISGTSFAKKVIANHAALGVEAKVNCYSVEETRKLYEVLFEGADYTGVEEVLVNQGSGWAEAKEALQSTIEAAIALGVKYVTAEVTAIQLEESGGQRRCRGVVSADGRRISADRVVLCTGAYTPKLLMDSAPECTDLHAGERILASAVTEATAPVSLEERPSLDTMPVGINENPVERGDDVGCLPLPGLGAVKCWGQVHFRNTVTHPVTKQLLSTSPMQRDYAQWEVSPALQDDVHWALRSLFGEKKADGLKMENYRICWDAWTPTEDFIISPHSACDGLFVATCGSFHGFKFLPVIGKYVVAMLAGDLDPVLQERWAWDRERPPMDAEDRCAQRELRDLAV</sequence>
<dbReference type="OrthoDB" id="2219495at2759"/>
<dbReference type="InterPro" id="IPR006076">
    <property type="entry name" value="FAD-dep_OxRdtase"/>
</dbReference>
<dbReference type="PANTHER" id="PTHR10961:SF37">
    <property type="entry name" value="FAD DEPENDENT OXIDOREDUCTASE DOMAIN-CONTAINING PROTEIN"/>
    <property type="match status" value="1"/>
</dbReference>
<evidence type="ECO:0000256" key="4">
    <source>
        <dbReference type="ARBA" id="ARBA00022827"/>
    </source>
</evidence>
<gene>
    <name evidence="7" type="ORF">CONLIGDRAFT_628016</name>
</gene>
<dbReference type="Proteomes" id="UP000182658">
    <property type="component" value="Unassembled WGS sequence"/>
</dbReference>
<dbReference type="InterPro" id="IPR045170">
    <property type="entry name" value="MTOX"/>
</dbReference>
<dbReference type="GO" id="GO:0050660">
    <property type="term" value="F:flavin adenine dinucleotide binding"/>
    <property type="evidence" value="ECO:0007669"/>
    <property type="project" value="InterPro"/>
</dbReference>
<dbReference type="AlphaFoldDB" id="A0A1J7JSW2"/>
<feature type="domain" description="FAD dependent oxidoreductase" evidence="6">
    <location>
        <begin position="9"/>
        <end position="397"/>
    </location>
</feature>
<dbReference type="EMBL" id="KV875094">
    <property type="protein sequence ID" value="OIW33080.1"/>
    <property type="molecule type" value="Genomic_DNA"/>
</dbReference>
<keyword evidence="3" id="KW-0285">Flavoprotein</keyword>
<comment type="similarity">
    <text evidence="2">Belongs to the MSOX/MTOX family.</text>
</comment>
<comment type="cofactor">
    <cofactor evidence="1">
        <name>FAD</name>
        <dbReference type="ChEBI" id="CHEBI:57692"/>
    </cofactor>
</comment>
<reference evidence="7 8" key="1">
    <citation type="submission" date="2016-10" db="EMBL/GenBank/DDBJ databases">
        <title>Draft genome sequence of Coniochaeta ligniaria NRRL30616, a lignocellulolytic fungus for bioabatement of inhibitors in plant biomass hydrolysates.</title>
        <authorList>
            <consortium name="DOE Joint Genome Institute"/>
            <person name="Jimenez D.J."/>
            <person name="Hector R.E."/>
            <person name="Riley R."/>
            <person name="Sun H."/>
            <person name="Grigoriev I.V."/>
            <person name="Van Elsas J.D."/>
            <person name="Nichols N.N."/>
        </authorList>
    </citation>
    <scope>NUCLEOTIDE SEQUENCE [LARGE SCALE GENOMIC DNA]</scope>
    <source>
        <strain evidence="7 8">NRRL 30616</strain>
    </source>
</reference>
<dbReference type="Pfam" id="PF01266">
    <property type="entry name" value="DAO"/>
    <property type="match status" value="1"/>
</dbReference>
<accession>A0A1J7JSW2</accession>
<dbReference type="Gene3D" id="3.50.50.60">
    <property type="entry name" value="FAD/NAD(P)-binding domain"/>
    <property type="match status" value="1"/>
</dbReference>
<dbReference type="InterPro" id="IPR036188">
    <property type="entry name" value="FAD/NAD-bd_sf"/>
</dbReference>
<dbReference type="PANTHER" id="PTHR10961">
    <property type="entry name" value="PEROXISOMAL SARCOSINE OXIDASE"/>
    <property type="match status" value="1"/>
</dbReference>
<dbReference type="GO" id="GO:0008115">
    <property type="term" value="F:sarcosine oxidase activity"/>
    <property type="evidence" value="ECO:0007669"/>
    <property type="project" value="TreeGrafter"/>
</dbReference>
<evidence type="ECO:0000256" key="5">
    <source>
        <dbReference type="ARBA" id="ARBA00023002"/>
    </source>
</evidence>
<evidence type="ECO:0000313" key="8">
    <source>
        <dbReference type="Proteomes" id="UP000182658"/>
    </source>
</evidence>
<name>A0A1J7JSW2_9PEZI</name>
<evidence type="ECO:0000256" key="1">
    <source>
        <dbReference type="ARBA" id="ARBA00001974"/>
    </source>
</evidence>
<evidence type="ECO:0000313" key="7">
    <source>
        <dbReference type="EMBL" id="OIW33080.1"/>
    </source>
</evidence>
<proteinExistence type="inferred from homology"/>
<dbReference type="InParanoid" id="A0A1J7JSW2"/>
<dbReference type="Gene3D" id="3.30.9.10">
    <property type="entry name" value="D-Amino Acid Oxidase, subunit A, domain 2"/>
    <property type="match status" value="1"/>
</dbReference>
<keyword evidence="8" id="KW-1185">Reference proteome</keyword>